<protein>
    <recommendedName>
        <fullName evidence="1">DUF7907 domain-containing protein</fullName>
    </recommendedName>
</protein>
<evidence type="ECO:0000313" key="3">
    <source>
        <dbReference type="Proteomes" id="UP000799772"/>
    </source>
</evidence>
<evidence type="ECO:0000259" key="1">
    <source>
        <dbReference type="Pfam" id="PF25484"/>
    </source>
</evidence>
<dbReference type="EMBL" id="ML978121">
    <property type="protein sequence ID" value="KAF2103937.1"/>
    <property type="molecule type" value="Genomic_DNA"/>
</dbReference>
<proteinExistence type="predicted"/>
<gene>
    <name evidence="2" type="ORF">NA57DRAFT_70149</name>
</gene>
<accession>A0A9P4IT14</accession>
<organism evidence="2 3">
    <name type="scientific">Rhizodiscina lignyota</name>
    <dbReference type="NCBI Taxonomy" id="1504668"/>
    <lineage>
        <taxon>Eukaryota</taxon>
        <taxon>Fungi</taxon>
        <taxon>Dikarya</taxon>
        <taxon>Ascomycota</taxon>
        <taxon>Pezizomycotina</taxon>
        <taxon>Dothideomycetes</taxon>
        <taxon>Pleosporomycetidae</taxon>
        <taxon>Aulographales</taxon>
        <taxon>Rhizodiscinaceae</taxon>
        <taxon>Rhizodiscina</taxon>
    </lineage>
</organism>
<sequence>MSDQKQYFYLKVHACTNPEYNGRYLRYTGSGHADIVLTPDHPKFIKFYLEDEKLMASFKDKVFGFCMSVDHDEGGEDHAGTRLYKVEIFENRADIGFSFGPDKEQLLRWRVIVAVQKPTDSQKATSQWKSWACRENPADMYKGYPQLYWTTEDVSEDWSDGIEKLEIIAEYL</sequence>
<comment type="caution">
    <text evidence="2">The sequence shown here is derived from an EMBL/GenBank/DDBJ whole genome shotgun (WGS) entry which is preliminary data.</text>
</comment>
<name>A0A9P4IT14_9PEZI</name>
<reference evidence="2" key="1">
    <citation type="journal article" date="2020" name="Stud. Mycol.">
        <title>101 Dothideomycetes genomes: a test case for predicting lifestyles and emergence of pathogens.</title>
        <authorList>
            <person name="Haridas S."/>
            <person name="Albert R."/>
            <person name="Binder M."/>
            <person name="Bloem J."/>
            <person name="Labutti K."/>
            <person name="Salamov A."/>
            <person name="Andreopoulos B."/>
            <person name="Baker S."/>
            <person name="Barry K."/>
            <person name="Bills G."/>
            <person name="Bluhm B."/>
            <person name="Cannon C."/>
            <person name="Castanera R."/>
            <person name="Culley D."/>
            <person name="Daum C."/>
            <person name="Ezra D."/>
            <person name="Gonzalez J."/>
            <person name="Henrissat B."/>
            <person name="Kuo A."/>
            <person name="Liang C."/>
            <person name="Lipzen A."/>
            <person name="Lutzoni F."/>
            <person name="Magnuson J."/>
            <person name="Mondo S."/>
            <person name="Nolan M."/>
            <person name="Ohm R."/>
            <person name="Pangilinan J."/>
            <person name="Park H.-J."/>
            <person name="Ramirez L."/>
            <person name="Alfaro M."/>
            <person name="Sun H."/>
            <person name="Tritt A."/>
            <person name="Yoshinaga Y."/>
            <person name="Zwiers L.-H."/>
            <person name="Turgeon B."/>
            <person name="Goodwin S."/>
            <person name="Spatafora J."/>
            <person name="Crous P."/>
            <person name="Grigoriev I."/>
        </authorList>
    </citation>
    <scope>NUCLEOTIDE SEQUENCE</scope>
    <source>
        <strain evidence="2">CBS 133067</strain>
    </source>
</reference>
<dbReference type="Pfam" id="PF25484">
    <property type="entry name" value="DUF7907"/>
    <property type="match status" value="1"/>
</dbReference>
<feature type="domain" description="DUF7907" evidence="1">
    <location>
        <begin position="6"/>
        <end position="171"/>
    </location>
</feature>
<keyword evidence="3" id="KW-1185">Reference proteome</keyword>
<dbReference type="OrthoDB" id="5592074at2759"/>
<dbReference type="AlphaFoldDB" id="A0A9P4IT14"/>
<dbReference type="Proteomes" id="UP000799772">
    <property type="component" value="Unassembled WGS sequence"/>
</dbReference>
<dbReference type="InterPro" id="IPR057229">
    <property type="entry name" value="DUF7907"/>
</dbReference>
<evidence type="ECO:0000313" key="2">
    <source>
        <dbReference type="EMBL" id="KAF2103937.1"/>
    </source>
</evidence>